<dbReference type="SUPFAM" id="SSF53300">
    <property type="entry name" value="vWA-like"/>
    <property type="match status" value="1"/>
</dbReference>
<dbReference type="AlphaFoldDB" id="X1FA96"/>
<reference evidence="2" key="1">
    <citation type="journal article" date="2014" name="Front. Microbiol.">
        <title>High frequency of phylogenetically diverse reductive dehalogenase-homologous genes in deep subseafloor sedimentary metagenomes.</title>
        <authorList>
            <person name="Kawai M."/>
            <person name="Futagami T."/>
            <person name="Toyoda A."/>
            <person name="Takaki Y."/>
            <person name="Nishi S."/>
            <person name="Hori S."/>
            <person name="Arai W."/>
            <person name="Tsubouchi T."/>
            <person name="Morono Y."/>
            <person name="Uchiyama I."/>
            <person name="Ito T."/>
            <person name="Fujiyama A."/>
            <person name="Inagaki F."/>
            <person name="Takami H."/>
        </authorList>
    </citation>
    <scope>NUCLEOTIDE SEQUENCE</scope>
    <source>
        <strain evidence="2">Expedition CK06-06</strain>
    </source>
</reference>
<dbReference type="PROSITE" id="PS50234">
    <property type="entry name" value="VWFA"/>
    <property type="match status" value="1"/>
</dbReference>
<dbReference type="Gene3D" id="3.40.50.410">
    <property type="entry name" value="von Willebrand factor, type A domain"/>
    <property type="match status" value="1"/>
</dbReference>
<dbReference type="PANTHER" id="PTHR45737">
    <property type="entry name" value="VON WILLEBRAND FACTOR A DOMAIN-CONTAINING PROTEIN 5A"/>
    <property type="match status" value="1"/>
</dbReference>
<name>X1FA96_9ZZZZ</name>
<organism evidence="2">
    <name type="scientific">marine sediment metagenome</name>
    <dbReference type="NCBI Taxonomy" id="412755"/>
    <lineage>
        <taxon>unclassified sequences</taxon>
        <taxon>metagenomes</taxon>
        <taxon>ecological metagenomes</taxon>
    </lineage>
</organism>
<dbReference type="Pfam" id="PF13768">
    <property type="entry name" value="VWA_3"/>
    <property type="match status" value="1"/>
</dbReference>
<dbReference type="SMART" id="SM00327">
    <property type="entry name" value="VWA"/>
    <property type="match status" value="1"/>
</dbReference>
<proteinExistence type="predicted"/>
<dbReference type="PANTHER" id="PTHR45737:SF6">
    <property type="entry name" value="VON WILLEBRAND FACTOR A DOMAIN-CONTAINING PROTEIN 5A"/>
    <property type="match status" value="1"/>
</dbReference>
<dbReference type="InterPro" id="IPR036465">
    <property type="entry name" value="vWFA_dom_sf"/>
</dbReference>
<sequence>YLMLMIQPSLESVTQNIEPKEIFFVVDCSGSMSGYPIQKVKEAMYYCIQGISPDDTFQIIRFSSRASAFSPRPVPATRLHKEEALDYIQALYGSGGTMMNEGIKACLDYPRAAERQRIVFFMTDGFIGNDDQILAAVKEKVGNARLFSFGVGSSPNRSLLERMAQLGHGTAQYIRQDQDAQPVITDMLSRISKPYLTDVEIDWAGLAVTDVYPEPIPDLYSAQPLILFARYEGAGAAVVTLRGRINGGPYEERISVSLPGL</sequence>
<dbReference type="EMBL" id="BART01030527">
    <property type="protein sequence ID" value="GAH17683.1"/>
    <property type="molecule type" value="Genomic_DNA"/>
</dbReference>
<dbReference type="InterPro" id="IPR002035">
    <property type="entry name" value="VWF_A"/>
</dbReference>
<accession>X1FA96</accession>
<feature type="non-terminal residue" evidence="2">
    <location>
        <position position="1"/>
    </location>
</feature>
<evidence type="ECO:0000313" key="2">
    <source>
        <dbReference type="EMBL" id="GAH17683.1"/>
    </source>
</evidence>
<gene>
    <name evidence="2" type="ORF">S01H4_53270</name>
</gene>
<comment type="caution">
    <text evidence="2">The sequence shown here is derived from an EMBL/GenBank/DDBJ whole genome shotgun (WGS) entry which is preliminary data.</text>
</comment>
<feature type="non-terminal residue" evidence="2">
    <location>
        <position position="261"/>
    </location>
</feature>
<protein>
    <recommendedName>
        <fullName evidence="1">VWFA domain-containing protein</fullName>
    </recommendedName>
</protein>
<feature type="domain" description="VWFA" evidence="1">
    <location>
        <begin position="21"/>
        <end position="191"/>
    </location>
</feature>
<evidence type="ECO:0000259" key="1">
    <source>
        <dbReference type="PROSITE" id="PS50234"/>
    </source>
</evidence>